<dbReference type="Gene3D" id="3.30.1120.90">
    <property type="entry name" value="Nucleosome assembly protein"/>
    <property type="match status" value="1"/>
</dbReference>
<evidence type="ECO:0000256" key="1">
    <source>
        <dbReference type="ARBA" id="ARBA00009947"/>
    </source>
</evidence>
<evidence type="ECO:0000256" key="2">
    <source>
        <dbReference type="SAM" id="MobiDB-lite"/>
    </source>
</evidence>
<sequence>MDRKLKKGRTSNSASWKIWKGLQHAYSNEAMRRPVCFEWLSCFRSGRTSLKDKKRLIHFFIPMPILNDIQELVGTSIEQLCKLDIPVAHCISQCSIDEFLCGGELHTYLVHGKDPTPYRSSLRGMALQKGRRDPASQSTSIRWKEGNDLYKTGKERTPGKGKKRSLEQKSFFNWFTDHADPSADDIAEVIKDDMWPNPLQYYLVPDIEMENGVDGDEDASDEEEADDSVVVVEEEEDDEDADDGDGEGEGEADGDDDDVMAEDEEDEGDGDGDTGEGDDAEEPVGEIGSGGVGDN</sequence>
<dbReference type="GO" id="GO:0006334">
    <property type="term" value="P:nucleosome assembly"/>
    <property type="evidence" value="ECO:0007669"/>
    <property type="project" value="InterPro"/>
</dbReference>
<dbReference type="EMBL" id="OE840334">
    <property type="protein sequence ID" value="CAD7590125.1"/>
    <property type="molecule type" value="Genomic_DNA"/>
</dbReference>
<reference evidence="3" key="1">
    <citation type="submission" date="2020-11" db="EMBL/GenBank/DDBJ databases">
        <authorList>
            <person name="Tran Van P."/>
        </authorList>
    </citation>
    <scope>NUCLEOTIDE SEQUENCE</scope>
</reference>
<protein>
    <submittedName>
        <fullName evidence="3">Uncharacterized protein</fullName>
    </submittedName>
</protein>
<dbReference type="InterPro" id="IPR037231">
    <property type="entry name" value="NAP-like_sf"/>
</dbReference>
<dbReference type="InterPro" id="IPR002164">
    <property type="entry name" value="NAP_family"/>
</dbReference>
<proteinExistence type="inferred from homology"/>
<name>A0A7R9JV67_TIMGE</name>
<accession>A0A7R9JV67</accession>
<feature type="compositionally biased region" description="Acidic residues" evidence="2">
    <location>
        <begin position="210"/>
        <end position="284"/>
    </location>
</feature>
<feature type="compositionally biased region" description="Basic and acidic residues" evidence="2">
    <location>
        <begin position="142"/>
        <end position="158"/>
    </location>
</feature>
<comment type="similarity">
    <text evidence="1">Belongs to the nucleosome assembly protein (NAP) family.</text>
</comment>
<dbReference type="PANTHER" id="PTHR11875">
    <property type="entry name" value="TESTIS-SPECIFIC Y-ENCODED PROTEIN"/>
    <property type="match status" value="1"/>
</dbReference>
<gene>
    <name evidence="3" type="ORF">TGEB3V08_LOCUS3993</name>
</gene>
<organism evidence="3">
    <name type="scientific">Timema genevievae</name>
    <name type="common">Walking stick</name>
    <dbReference type="NCBI Taxonomy" id="629358"/>
    <lineage>
        <taxon>Eukaryota</taxon>
        <taxon>Metazoa</taxon>
        <taxon>Ecdysozoa</taxon>
        <taxon>Arthropoda</taxon>
        <taxon>Hexapoda</taxon>
        <taxon>Insecta</taxon>
        <taxon>Pterygota</taxon>
        <taxon>Neoptera</taxon>
        <taxon>Polyneoptera</taxon>
        <taxon>Phasmatodea</taxon>
        <taxon>Timematodea</taxon>
        <taxon>Timematoidea</taxon>
        <taxon>Timematidae</taxon>
        <taxon>Timema</taxon>
    </lineage>
</organism>
<evidence type="ECO:0000313" key="3">
    <source>
        <dbReference type="EMBL" id="CAD7590125.1"/>
    </source>
</evidence>
<dbReference type="GO" id="GO:0005634">
    <property type="term" value="C:nucleus"/>
    <property type="evidence" value="ECO:0007669"/>
    <property type="project" value="InterPro"/>
</dbReference>
<dbReference type="AlphaFoldDB" id="A0A7R9JV67"/>
<dbReference type="SUPFAM" id="SSF143113">
    <property type="entry name" value="NAP-like"/>
    <property type="match status" value="1"/>
</dbReference>
<feature type="region of interest" description="Disordered" evidence="2">
    <location>
        <begin position="210"/>
        <end position="295"/>
    </location>
</feature>
<feature type="region of interest" description="Disordered" evidence="2">
    <location>
        <begin position="126"/>
        <end position="164"/>
    </location>
</feature>